<evidence type="ECO:0000256" key="1">
    <source>
        <dbReference type="ARBA" id="ARBA00022801"/>
    </source>
</evidence>
<proteinExistence type="predicted"/>
<reference evidence="5 6" key="1">
    <citation type="submission" date="2021-01" db="EMBL/GenBank/DDBJ databases">
        <title>Chryseolinea sp. Jin1 Genome sequencing and assembly.</title>
        <authorList>
            <person name="Kim I."/>
        </authorList>
    </citation>
    <scope>NUCLEOTIDE SEQUENCE [LARGE SCALE GENOMIC DNA]</scope>
    <source>
        <strain evidence="5 6">Jin1</strain>
    </source>
</reference>
<evidence type="ECO:0000256" key="3">
    <source>
        <dbReference type="SAM" id="SignalP"/>
    </source>
</evidence>
<feature type="signal peptide" evidence="3">
    <location>
        <begin position="1"/>
        <end position="26"/>
    </location>
</feature>
<dbReference type="SUPFAM" id="SSF51445">
    <property type="entry name" value="(Trans)glycosidases"/>
    <property type="match status" value="1"/>
</dbReference>
<keyword evidence="6" id="KW-1185">Reference proteome</keyword>
<sequence length="865" mass="97197">MKHPLIHYTFILASLLVTWLSTPSVAQKKSNTVYVDEQGVMRWGDSKKEVHGFGVNYTAPFAHAYRAAKTLNVDLEKAIDADVYHFARLGFDAYRVHVWDTEISDSLGNLLEGNEHLRLFDYMLMKMKARGMKLLITPIAYWNNGYPEPDGNTPGFAAKYGKADCLTNEGAIRAQENYLYQFLNHVNPYTKVAYKDDEDLVAFEISNEPHHDGTPASVTTFINRMVKAMRKTGCKKPIFYNISHSIQLADAYFKSDIQGGTFQWYPTGLGSQHEIQGNFLPNVDHYVIPFANAPGFKKIAKVVYEFDAADVGRSYIYPAMARSFREAGIQWATHFAYDPTFMAYANTEYNTHYMNLVYAPQKALSLKIASEVFHTVPLYKSYGRYPANAAFDGFRVSYEQDLAEVITDKKFFHTNTTTSPVPHPETLEEIAGAGNSNLVRYEGLGAYFLDRLEKGVWRLEILPDAIWVSNVFGKNSLKKEVAVLNTRAWPMAVTLPDLGSDFSVTALNDNNTYTTKASNNTFTILPGTYLLKERNSTASRKGDEKWKNIVLKEFSAPAAVLDKTYVLHTPPSEVKEAKALNVEASVVSASEPEAVELIVFGVGRPQTYAMKRDKGYRYVATIPGDQLNVGFLRYYITVKEKDAVHTYPSGLTGLPLQWDFYDDNAYQVPVVSNTNDLYLFNAITDARDVMRQWSKTSGLMPNGKPGDGEFVVNVEHLLNSDPENKNGEKIYDYSFRYTFARKIAARKDELPLRKKLIVKGRALNDRPCTLQVALVMNDGTAYGATVTLDPNATEATLNLNQLHPVKLVTLPRPYPSFLPYYFESSKQSPLNLSAVEALQFSIGPSIPATELDRKHGVAIESVRLE</sequence>
<name>A0ABS1KP98_9BACT</name>
<evidence type="ECO:0000256" key="2">
    <source>
        <dbReference type="ARBA" id="ARBA00023295"/>
    </source>
</evidence>
<dbReference type="Gene3D" id="3.20.20.80">
    <property type="entry name" value="Glycosidases"/>
    <property type="match status" value="1"/>
</dbReference>
<dbReference type="Proteomes" id="UP000613030">
    <property type="component" value="Unassembled WGS sequence"/>
</dbReference>
<dbReference type="RefSeq" id="WP_202007842.1">
    <property type="nucleotide sequence ID" value="NZ_JAERRB010000001.1"/>
</dbReference>
<evidence type="ECO:0000259" key="4">
    <source>
        <dbReference type="Pfam" id="PF00150"/>
    </source>
</evidence>
<evidence type="ECO:0000313" key="6">
    <source>
        <dbReference type="Proteomes" id="UP000613030"/>
    </source>
</evidence>
<gene>
    <name evidence="5" type="ORF">JI741_04745</name>
</gene>
<feature type="domain" description="Glycoside hydrolase family 5" evidence="4">
    <location>
        <begin position="86"/>
        <end position="239"/>
    </location>
</feature>
<dbReference type="Pfam" id="PF00150">
    <property type="entry name" value="Cellulase"/>
    <property type="match status" value="1"/>
</dbReference>
<keyword evidence="2" id="KW-0326">Glycosidase</keyword>
<evidence type="ECO:0000313" key="5">
    <source>
        <dbReference type="EMBL" id="MBL0740512.1"/>
    </source>
</evidence>
<keyword evidence="3" id="KW-0732">Signal</keyword>
<dbReference type="InterPro" id="IPR001547">
    <property type="entry name" value="Glyco_hydro_5"/>
</dbReference>
<dbReference type="InterPro" id="IPR017853">
    <property type="entry name" value="GH"/>
</dbReference>
<comment type="caution">
    <text evidence="5">The sequence shown here is derived from an EMBL/GenBank/DDBJ whole genome shotgun (WGS) entry which is preliminary data.</text>
</comment>
<protein>
    <submittedName>
        <fullName evidence="5">Cellulase family glycosylhydrolase</fullName>
    </submittedName>
</protein>
<organism evidence="5 6">
    <name type="scientific">Chryseolinea lacunae</name>
    <dbReference type="NCBI Taxonomy" id="2801331"/>
    <lineage>
        <taxon>Bacteria</taxon>
        <taxon>Pseudomonadati</taxon>
        <taxon>Bacteroidota</taxon>
        <taxon>Cytophagia</taxon>
        <taxon>Cytophagales</taxon>
        <taxon>Fulvivirgaceae</taxon>
        <taxon>Chryseolinea</taxon>
    </lineage>
</organism>
<keyword evidence="1" id="KW-0378">Hydrolase</keyword>
<accession>A0ABS1KP98</accession>
<feature type="chain" id="PRO_5045087425" evidence="3">
    <location>
        <begin position="27"/>
        <end position="865"/>
    </location>
</feature>
<dbReference type="EMBL" id="JAERRB010000001">
    <property type="protein sequence ID" value="MBL0740512.1"/>
    <property type="molecule type" value="Genomic_DNA"/>
</dbReference>